<feature type="compositionally biased region" description="Basic and acidic residues" evidence="1">
    <location>
        <begin position="84"/>
        <end position="102"/>
    </location>
</feature>
<keyword evidence="5" id="KW-1185">Reference proteome</keyword>
<name>A0ABP3L6P7_9BACI</name>
<sequence length="460" mass="52377">MSDKDKWLKECKESDMQIPISPKIDDHIKAGIQQARLKQTRKRRISQIFSASAATVMAASILFIAGLSVFQDQDHSNQQGDSLRNSDQEMKDQPSPQDHEAEFTNWTEPNENYTGFARQIEQKETHDDITFTVKEVVADSNQLVINYSIHIDGPPVKELTISNLNLAGENGESPIGKVAERKKSIAINNESNSRSGEMKIELAGLSAEQLQSSGDTWTLELQFSRAEQPFTYKLPINSNWFNSKHYELNKVVDVNGQKLVIHDVILHPTVSKVILSRHPDNDEQILGIHRLALRNGEINQWSSLEPVFFTLDSGKRMITLQNNYRQVPDDLLLSFSKVLAVDEGKEEIVLNLKNEKLEGAPDWMSVEQVEKKNDDYHVTFQVRRELKTPQFLQPVYKTPDGEKGSVSPFSRRTNQTQSNTVTLISSVFYNVPETNKLRFHTQIIDKEYNEEITIPLTSQN</sequence>
<comment type="caution">
    <text evidence="4">The sequence shown here is derived from an EMBL/GenBank/DDBJ whole genome shotgun (WGS) entry which is preliminary data.</text>
</comment>
<feature type="region of interest" description="Disordered" evidence="1">
    <location>
        <begin position="74"/>
        <end position="111"/>
    </location>
</feature>
<gene>
    <name evidence="4" type="ORF">GCM10008986_21150</name>
</gene>
<evidence type="ECO:0000313" key="4">
    <source>
        <dbReference type="EMBL" id="GAA0494347.1"/>
    </source>
</evidence>
<feature type="transmembrane region" description="Helical" evidence="2">
    <location>
        <begin position="48"/>
        <end position="70"/>
    </location>
</feature>
<accession>A0ABP3L6P7</accession>
<dbReference type="InterPro" id="IPR025436">
    <property type="entry name" value="DUF4179"/>
</dbReference>
<dbReference type="Gene3D" id="2.60.40.1630">
    <property type="entry name" value="bacillus anthracis domain"/>
    <property type="match status" value="1"/>
</dbReference>
<dbReference type="Proteomes" id="UP001500880">
    <property type="component" value="Unassembled WGS sequence"/>
</dbReference>
<proteinExistence type="predicted"/>
<evidence type="ECO:0000259" key="3">
    <source>
        <dbReference type="Pfam" id="PF13786"/>
    </source>
</evidence>
<evidence type="ECO:0000256" key="1">
    <source>
        <dbReference type="SAM" id="MobiDB-lite"/>
    </source>
</evidence>
<dbReference type="Pfam" id="PF13786">
    <property type="entry name" value="DUF4179"/>
    <property type="match status" value="1"/>
</dbReference>
<keyword evidence="2" id="KW-0472">Membrane</keyword>
<feature type="domain" description="DUF4179" evidence="3">
    <location>
        <begin position="54"/>
        <end position="149"/>
    </location>
</feature>
<evidence type="ECO:0000256" key="2">
    <source>
        <dbReference type="SAM" id="Phobius"/>
    </source>
</evidence>
<dbReference type="EMBL" id="BAAADO010000004">
    <property type="protein sequence ID" value="GAA0494347.1"/>
    <property type="molecule type" value="Genomic_DNA"/>
</dbReference>
<keyword evidence="2" id="KW-0812">Transmembrane</keyword>
<protein>
    <recommendedName>
        <fullName evidence="3">DUF4179 domain-containing protein</fullName>
    </recommendedName>
</protein>
<evidence type="ECO:0000313" key="5">
    <source>
        <dbReference type="Proteomes" id="UP001500880"/>
    </source>
</evidence>
<keyword evidence="2" id="KW-1133">Transmembrane helix</keyword>
<reference evidence="5" key="1">
    <citation type="journal article" date="2019" name="Int. J. Syst. Evol. Microbiol.">
        <title>The Global Catalogue of Microorganisms (GCM) 10K type strain sequencing project: providing services to taxonomists for standard genome sequencing and annotation.</title>
        <authorList>
            <consortium name="The Broad Institute Genomics Platform"/>
            <consortium name="The Broad Institute Genome Sequencing Center for Infectious Disease"/>
            <person name="Wu L."/>
            <person name="Ma J."/>
        </authorList>
    </citation>
    <scope>NUCLEOTIDE SEQUENCE [LARGE SCALE GENOMIC DNA]</scope>
    <source>
        <strain evidence="5">JCM 12389</strain>
    </source>
</reference>
<organism evidence="4 5">
    <name type="scientific">Salinibacillus aidingensis</name>
    <dbReference type="NCBI Taxonomy" id="237684"/>
    <lineage>
        <taxon>Bacteria</taxon>
        <taxon>Bacillati</taxon>
        <taxon>Bacillota</taxon>
        <taxon>Bacilli</taxon>
        <taxon>Bacillales</taxon>
        <taxon>Bacillaceae</taxon>
        <taxon>Salinibacillus</taxon>
    </lineage>
</organism>
<dbReference type="RefSeq" id="WP_343840705.1">
    <property type="nucleotide sequence ID" value="NZ_BAAADO010000004.1"/>
</dbReference>